<name>A0AAD7D417_MYCRO</name>
<evidence type="ECO:0000313" key="2">
    <source>
        <dbReference type="Proteomes" id="UP001221757"/>
    </source>
</evidence>
<dbReference type="Proteomes" id="UP001221757">
    <property type="component" value="Unassembled WGS sequence"/>
</dbReference>
<comment type="caution">
    <text evidence="1">The sequence shown here is derived from an EMBL/GenBank/DDBJ whole genome shotgun (WGS) entry which is preliminary data.</text>
</comment>
<dbReference type="AlphaFoldDB" id="A0AAD7D417"/>
<organism evidence="1 2">
    <name type="scientific">Mycena rosella</name>
    <name type="common">Pink bonnet</name>
    <name type="synonym">Agaricus rosellus</name>
    <dbReference type="NCBI Taxonomy" id="1033263"/>
    <lineage>
        <taxon>Eukaryota</taxon>
        <taxon>Fungi</taxon>
        <taxon>Dikarya</taxon>
        <taxon>Basidiomycota</taxon>
        <taxon>Agaricomycotina</taxon>
        <taxon>Agaricomycetes</taxon>
        <taxon>Agaricomycetidae</taxon>
        <taxon>Agaricales</taxon>
        <taxon>Marasmiineae</taxon>
        <taxon>Mycenaceae</taxon>
        <taxon>Mycena</taxon>
    </lineage>
</organism>
<protein>
    <submittedName>
        <fullName evidence="1">Uncharacterized protein</fullName>
    </submittedName>
</protein>
<reference evidence="1" key="1">
    <citation type="submission" date="2023-03" db="EMBL/GenBank/DDBJ databases">
        <title>Massive genome expansion in bonnet fungi (Mycena s.s.) driven by repeated elements and novel gene families across ecological guilds.</title>
        <authorList>
            <consortium name="Lawrence Berkeley National Laboratory"/>
            <person name="Harder C.B."/>
            <person name="Miyauchi S."/>
            <person name="Viragh M."/>
            <person name="Kuo A."/>
            <person name="Thoen E."/>
            <person name="Andreopoulos B."/>
            <person name="Lu D."/>
            <person name="Skrede I."/>
            <person name="Drula E."/>
            <person name="Henrissat B."/>
            <person name="Morin E."/>
            <person name="Kohler A."/>
            <person name="Barry K."/>
            <person name="LaButti K."/>
            <person name="Morin E."/>
            <person name="Salamov A."/>
            <person name="Lipzen A."/>
            <person name="Mereny Z."/>
            <person name="Hegedus B."/>
            <person name="Baldrian P."/>
            <person name="Stursova M."/>
            <person name="Weitz H."/>
            <person name="Taylor A."/>
            <person name="Grigoriev I.V."/>
            <person name="Nagy L.G."/>
            <person name="Martin F."/>
            <person name="Kauserud H."/>
        </authorList>
    </citation>
    <scope>NUCLEOTIDE SEQUENCE</scope>
    <source>
        <strain evidence="1">CBHHK067</strain>
    </source>
</reference>
<keyword evidence="2" id="KW-1185">Reference proteome</keyword>
<sequence>MTSRSLNETVYMAHGLFGEPEKIFEFDSHCSTSELLPEDLQILKTEFAETGMLVSVHFPDKAVVWLEDHYDDPLLQSIRSHDLGGPLTVMLSLDEPAPCGCFGVCRTCWVGEDVNSESDALLCGGAPARERKVLKVGKMLSEVSGFHAMIRPFKDNPVLNWMEVNEIPQSAATGDLVDTDKSDDGLENYWICHISPCNLDISMQILGNLSQLGFLEIKSRMFRECSAKHPRNIVRTVEDIFILHPLSRVITSRQPHYLAYLLPGQAYDDSLSICASLTIFTLSQCRIGQWCPAAYTYSPSFTSLGPDNTPPTPPLWTSQIHKLDAKDAKDGFYAKTSHLGNADSKIFESRSVLVGTISAKRTSEASRWIGSSAQRRGQAGGRRVRRHQRRREWGCAERRAVWAWILTLIARCGLAPRVENVADARGDEAQEGAEDVCGLGGEVVLDARWLEKNWEGSS</sequence>
<accession>A0AAD7D417</accession>
<gene>
    <name evidence="1" type="ORF">B0H17DRAFT_1182479</name>
</gene>
<dbReference type="EMBL" id="JARKIE010000136">
    <property type="protein sequence ID" value="KAJ7677654.1"/>
    <property type="molecule type" value="Genomic_DNA"/>
</dbReference>
<proteinExistence type="predicted"/>
<evidence type="ECO:0000313" key="1">
    <source>
        <dbReference type="EMBL" id="KAJ7677654.1"/>
    </source>
</evidence>